<dbReference type="OrthoDB" id="514777at2759"/>
<organism evidence="1 2">
    <name type="scientific">Folsomia candida</name>
    <name type="common">Springtail</name>
    <dbReference type="NCBI Taxonomy" id="158441"/>
    <lineage>
        <taxon>Eukaryota</taxon>
        <taxon>Metazoa</taxon>
        <taxon>Ecdysozoa</taxon>
        <taxon>Arthropoda</taxon>
        <taxon>Hexapoda</taxon>
        <taxon>Collembola</taxon>
        <taxon>Entomobryomorpha</taxon>
        <taxon>Isotomoidea</taxon>
        <taxon>Isotomidae</taxon>
        <taxon>Proisotominae</taxon>
        <taxon>Folsomia</taxon>
    </lineage>
</organism>
<name>A0A226F1L4_FOLCA</name>
<dbReference type="EMBL" id="LNIX01000001">
    <property type="protein sequence ID" value="OXA63101.1"/>
    <property type="molecule type" value="Genomic_DNA"/>
</dbReference>
<gene>
    <name evidence="1" type="ORF">Fcan01_00735</name>
</gene>
<accession>A0A226F1L4</accession>
<dbReference type="Gene3D" id="1.25.40.180">
    <property type="match status" value="1"/>
</dbReference>
<sequence length="299" mass="33946">MLGTRDDDVEKEAIAAKLDTILRNLTPTTLSETVEEFTKLPYESNYDTIVDAIIAKIGREPSYGEKCAKLIYFVHSGKTKASSKLLELILVRCQLQFHINVKRQLSRSEDLTEEKNSQANVVKLGRNNWENRKTVRNMKANIITLKTEEVGTISDTCKPFTTPVSDALEGNTSPVLFNGKGGIDSLPPVYRILTNATDVQTTTNFTLTDLSTEILPSPQNNQIEEISTCQISRNFTEGEHCPTERDDKLRYLSMYANYDRMLAQLPYETVEDLNMDICIMIYEKLKAYKEHEISHSKPH</sequence>
<evidence type="ECO:0000313" key="2">
    <source>
        <dbReference type="Proteomes" id="UP000198287"/>
    </source>
</evidence>
<dbReference type="SUPFAM" id="SSF48371">
    <property type="entry name" value="ARM repeat"/>
    <property type="match status" value="1"/>
</dbReference>
<dbReference type="InterPro" id="IPR016024">
    <property type="entry name" value="ARM-type_fold"/>
</dbReference>
<comment type="caution">
    <text evidence="1">The sequence shown here is derived from an EMBL/GenBank/DDBJ whole genome shotgun (WGS) entry which is preliminary data.</text>
</comment>
<keyword evidence="2" id="KW-1185">Reference proteome</keyword>
<dbReference type="AlphaFoldDB" id="A0A226F1L4"/>
<proteinExistence type="predicted"/>
<dbReference type="Proteomes" id="UP000198287">
    <property type="component" value="Unassembled WGS sequence"/>
</dbReference>
<reference evidence="1 2" key="1">
    <citation type="submission" date="2015-12" db="EMBL/GenBank/DDBJ databases">
        <title>The genome of Folsomia candida.</title>
        <authorList>
            <person name="Faddeeva A."/>
            <person name="Derks M.F."/>
            <person name="Anvar Y."/>
            <person name="Smit S."/>
            <person name="Van Straalen N."/>
            <person name="Roelofs D."/>
        </authorList>
    </citation>
    <scope>NUCLEOTIDE SEQUENCE [LARGE SCALE GENOMIC DNA]</scope>
    <source>
        <strain evidence="1 2">VU population</strain>
        <tissue evidence="1">Whole body</tissue>
    </source>
</reference>
<evidence type="ECO:0000313" key="1">
    <source>
        <dbReference type="EMBL" id="OXA63101.1"/>
    </source>
</evidence>
<protein>
    <submittedName>
        <fullName evidence="1">Uncharacterized protein</fullName>
    </submittedName>
</protein>